<dbReference type="InterPro" id="IPR006047">
    <property type="entry name" value="GH13_cat_dom"/>
</dbReference>
<evidence type="ECO:0000313" key="2">
    <source>
        <dbReference type="EMBL" id="AFN74567.1"/>
    </source>
</evidence>
<proteinExistence type="predicted"/>
<gene>
    <name evidence="2" type="ordered locus">MROS_1330</name>
</gene>
<dbReference type="HOGENOM" id="CLU_043801_0_0_10"/>
<feature type="domain" description="Glycosyl hydrolase family 13 catalytic" evidence="1">
    <location>
        <begin position="17"/>
        <end position="390"/>
    </location>
</feature>
<reference evidence="2 3" key="1">
    <citation type="journal article" date="2013" name="PLoS ONE">
        <title>Genomic analysis of Melioribacter roseus, facultatively anaerobic organotrophic bacterium representing a novel deep lineage within Bacteriodetes/Chlorobi group.</title>
        <authorList>
            <person name="Kadnikov V.V."/>
            <person name="Mardanov A.V."/>
            <person name="Podosokorskaya O.A."/>
            <person name="Gavrilov S.N."/>
            <person name="Kublanov I.V."/>
            <person name="Beletsky A.V."/>
            <person name="Bonch-Osmolovskaya E.A."/>
            <person name="Ravin N.V."/>
        </authorList>
    </citation>
    <scope>NUCLEOTIDE SEQUENCE [LARGE SCALE GENOMIC DNA]</scope>
    <source>
        <strain evidence="3">JCM 17771 / P3M-2</strain>
    </source>
</reference>
<sequence>MSETMNYNPSLYEINIRAFLKRFGEDAALENIPDDYWMELRSKGIDYVWLMGVWKTCEENVDKYCFEDYLIKSYDKALSDWRRRDVIGSPFAIDKYEVNPRLGTEESLLKLKNLLNDIGIKLILDFVPNHFGADTSLLRDAPDIFLKVDESNYLKDPHTFFKPFEDRDEYYAHGRDPFFPAWQDTIQVNLMSRKARGYYIDILGKMTRLCDGIRCDMAMLAMNNVFKNTWAGVYNNAEDEGPVVEFWEEIIGSVRSVRNDFIFIAEAYWDLEWKLQQQGFDYTYDKKLTDRITAGYVRDIHDHLMAEESYQKKSVRFIENHDEERSVTLLGKEKALAAAVIISTIQGMRFYFDGQFEGKKIKLPVQLGREPAEPVNKEIKNFYDKLLSIVSSDVLKKGKWTLLEPAPAWDGNSTYLNMLAWEWTHQHKNCLVVINFSDKTSSCRIKLDLRDYDEEILLNDLLNDKVYRRSSEEIIMQGLYIELKPYASHIFMWE</sequence>
<keyword evidence="3" id="KW-1185">Reference proteome</keyword>
<evidence type="ECO:0000259" key="1">
    <source>
        <dbReference type="SMART" id="SM00642"/>
    </source>
</evidence>
<evidence type="ECO:0000313" key="3">
    <source>
        <dbReference type="Proteomes" id="UP000009011"/>
    </source>
</evidence>
<protein>
    <submittedName>
        <fullName evidence="2">Alpha amylase, catalytic region</fullName>
    </submittedName>
</protein>
<organism evidence="2 3">
    <name type="scientific">Melioribacter roseus (strain DSM 23840 / JCM 17771 / VKM B-2668 / P3M-2)</name>
    <dbReference type="NCBI Taxonomy" id="1191523"/>
    <lineage>
        <taxon>Bacteria</taxon>
        <taxon>Pseudomonadati</taxon>
        <taxon>Ignavibacteriota</taxon>
        <taxon>Ignavibacteria</taxon>
        <taxon>Ignavibacteriales</taxon>
        <taxon>Melioribacteraceae</taxon>
        <taxon>Melioribacter</taxon>
    </lineage>
</organism>
<dbReference type="eggNOG" id="COG0366">
    <property type="taxonomic scope" value="Bacteria"/>
</dbReference>
<name>I6YVI4_MELRP</name>
<dbReference type="Gene3D" id="3.20.20.80">
    <property type="entry name" value="Glycosidases"/>
    <property type="match status" value="1"/>
</dbReference>
<dbReference type="SMART" id="SM00642">
    <property type="entry name" value="Aamy"/>
    <property type="match status" value="1"/>
</dbReference>
<dbReference type="EMBL" id="CP003557">
    <property type="protein sequence ID" value="AFN74567.1"/>
    <property type="molecule type" value="Genomic_DNA"/>
</dbReference>
<dbReference type="AlphaFoldDB" id="I6YVI4"/>
<dbReference type="InterPro" id="IPR017853">
    <property type="entry name" value="GH"/>
</dbReference>
<dbReference type="Pfam" id="PF00128">
    <property type="entry name" value="Alpha-amylase"/>
    <property type="match status" value="1"/>
</dbReference>
<dbReference type="PANTHER" id="PTHR47786:SF2">
    <property type="entry name" value="GLYCOSYL HYDROLASE FAMILY 13 CATALYTIC DOMAIN-CONTAINING PROTEIN"/>
    <property type="match status" value="1"/>
</dbReference>
<dbReference type="Proteomes" id="UP000009011">
    <property type="component" value="Chromosome"/>
</dbReference>
<dbReference type="KEGG" id="mro:MROS_1330"/>
<dbReference type="STRING" id="1191523.MROS_1330"/>
<dbReference type="PANTHER" id="PTHR47786">
    <property type="entry name" value="ALPHA-1,4-GLUCAN:MALTOSE-1-PHOSPHATE MALTOSYLTRANSFERASE"/>
    <property type="match status" value="1"/>
</dbReference>
<dbReference type="GO" id="GO:0005975">
    <property type="term" value="P:carbohydrate metabolic process"/>
    <property type="evidence" value="ECO:0007669"/>
    <property type="project" value="InterPro"/>
</dbReference>
<accession>I6YVI4</accession>
<dbReference type="SUPFAM" id="SSF51445">
    <property type="entry name" value="(Trans)glycosidases"/>
    <property type="match status" value="1"/>
</dbReference>